<feature type="domain" description="Carrier" evidence="5">
    <location>
        <begin position="1211"/>
        <end position="1286"/>
    </location>
</feature>
<dbReference type="GO" id="GO:0072330">
    <property type="term" value="P:monocarboxylic acid biosynthetic process"/>
    <property type="evidence" value="ECO:0007669"/>
    <property type="project" value="UniProtKB-ARBA"/>
</dbReference>
<dbReference type="Pfam" id="PF00501">
    <property type="entry name" value="AMP-binding"/>
    <property type="match status" value="2"/>
</dbReference>
<dbReference type="PROSITE" id="PS50075">
    <property type="entry name" value="CARRIER"/>
    <property type="match status" value="2"/>
</dbReference>
<dbReference type="Proteomes" id="UP000019491">
    <property type="component" value="Unassembled WGS sequence"/>
</dbReference>
<dbReference type="CDD" id="cd19540">
    <property type="entry name" value="LCL_NRPS-like"/>
    <property type="match status" value="2"/>
</dbReference>
<dbReference type="FunFam" id="2.30.38.10:FF:000001">
    <property type="entry name" value="Non-ribosomal peptide synthetase PvdI"/>
    <property type="match status" value="1"/>
</dbReference>
<dbReference type="GO" id="GO:0043041">
    <property type="term" value="P:amino acid activation for nonribosomal peptide biosynthetic process"/>
    <property type="evidence" value="ECO:0007669"/>
    <property type="project" value="TreeGrafter"/>
</dbReference>
<evidence type="ECO:0000313" key="7">
    <source>
        <dbReference type="Proteomes" id="UP000019491"/>
    </source>
</evidence>
<evidence type="ECO:0000256" key="3">
    <source>
        <dbReference type="ARBA" id="ARBA00022553"/>
    </source>
</evidence>
<dbReference type="SUPFAM" id="SSF56801">
    <property type="entry name" value="Acetyl-CoA synthetase-like"/>
    <property type="match status" value="3"/>
</dbReference>
<dbReference type="SUPFAM" id="SSF47336">
    <property type="entry name" value="ACP-like"/>
    <property type="match status" value="2"/>
</dbReference>
<dbReference type="NCBIfam" id="TIGR01733">
    <property type="entry name" value="AA-adenyl-dom"/>
    <property type="match status" value="1"/>
</dbReference>
<feature type="domain" description="Carrier" evidence="5">
    <location>
        <begin position="131"/>
        <end position="206"/>
    </location>
</feature>
<dbReference type="Gene3D" id="3.30.300.30">
    <property type="match status" value="2"/>
</dbReference>
<dbReference type="Pfam" id="PF13193">
    <property type="entry name" value="AMP-binding_C"/>
    <property type="match status" value="1"/>
</dbReference>
<dbReference type="InterPro" id="IPR009081">
    <property type="entry name" value="PP-bd_ACP"/>
</dbReference>
<dbReference type="GO" id="GO:0031177">
    <property type="term" value="F:phosphopantetheine binding"/>
    <property type="evidence" value="ECO:0007669"/>
    <property type="project" value="InterPro"/>
</dbReference>
<evidence type="ECO:0000256" key="4">
    <source>
        <dbReference type="SAM" id="MobiDB-lite"/>
    </source>
</evidence>
<dbReference type="GO" id="GO:0003824">
    <property type="term" value="F:catalytic activity"/>
    <property type="evidence" value="ECO:0007669"/>
    <property type="project" value="InterPro"/>
</dbReference>
<feature type="region of interest" description="Disordered" evidence="4">
    <location>
        <begin position="111"/>
        <end position="135"/>
    </location>
</feature>
<dbReference type="GO" id="GO:0044550">
    <property type="term" value="P:secondary metabolite biosynthetic process"/>
    <property type="evidence" value="ECO:0007669"/>
    <property type="project" value="TreeGrafter"/>
</dbReference>
<dbReference type="SMART" id="SM01294">
    <property type="entry name" value="PKS_PP_betabranch"/>
    <property type="match status" value="1"/>
</dbReference>
<keyword evidence="7" id="KW-1185">Reference proteome</keyword>
<dbReference type="EMBL" id="BAWF01000005">
    <property type="protein sequence ID" value="GAF42982.1"/>
    <property type="molecule type" value="Genomic_DNA"/>
</dbReference>
<dbReference type="CDD" id="cd05930">
    <property type="entry name" value="A_NRPS"/>
    <property type="match status" value="1"/>
</dbReference>
<proteinExistence type="predicted"/>
<organism evidence="6 7">
    <name type="scientific">Rhodococcus wratislaviensis NBRC 100605</name>
    <dbReference type="NCBI Taxonomy" id="1219028"/>
    <lineage>
        <taxon>Bacteria</taxon>
        <taxon>Bacillati</taxon>
        <taxon>Actinomycetota</taxon>
        <taxon>Actinomycetes</taxon>
        <taxon>Mycobacteriales</taxon>
        <taxon>Nocardiaceae</taxon>
        <taxon>Rhodococcus</taxon>
    </lineage>
</organism>
<dbReference type="GO" id="GO:0005737">
    <property type="term" value="C:cytoplasm"/>
    <property type="evidence" value="ECO:0007669"/>
    <property type="project" value="TreeGrafter"/>
</dbReference>
<dbReference type="SMART" id="SM00823">
    <property type="entry name" value="PKS_PP"/>
    <property type="match status" value="2"/>
</dbReference>
<dbReference type="InterPro" id="IPR000873">
    <property type="entry name" value="AMP-dep_synth/lig_dom"/>
</dbReference>
<dbReference type="InterPro" id="IPR001242">
    <property type="entry name" value="Condensation_dom"/>
</dbReference>
<dbReference type="PANTHER" id="PTHR45527:SF1">
    <property type="entry name" value="FATTY ACID SYNTHASE"/>
    <property type="match status" value="1"/>
</dbReference>
<protein>
    <submittedName>
        <fullName evidence="6">Putative non-ribosomal peptide synthetase</fullName>
    </submittedName>
</protein>
<accession>X0PXE4</accession>
<dbReference type="PROSITE" id="PS00012">
    <property type="entry name" value="PHOSPHOPANTETHEINE"/>
    <property type="match status" value="1"/>
</dbReference>
<keyword evidence="3" id="KW-0597">Phosphoprotein</keyword>
<dbReference type="InterPro" id="IPR023213">
    <property type="entry name" value="CAT-like_dom_sf"/>
</dbReference>
<dbReference type="InterPro" id="IPR036736">
    <property type="entry name" value="ACP-like_sf"/>
</dbReference>
<comment type="cofactor">
    <cofactor evidence="1">
        <name>pantetheine 4'-phosphate</name>
        <dbReference type="ChEBI" id="CHEBI:47942"/>
    </cofactor>
</comment>
<dbReference type="InterPro" id="IPR010071">
    <property type="entry name" value="AA_adenyl_dom"/>
</dbReference>
<dbReference type="Gene3D" id="1.10.1200.10">
    <property type="entry name" value="ACP-like"/>
    <property type="match status" value="2"/>
</dbReference>
<dbReference type="FunFam" id="1.10.1200.10:FF:000016">
    <property type="entry name" value="Non-ribosomal peptide synthase"/>
    <property type="match status" value="2"/>
</dbReference>
<keyword evidence="2" id="KW-0596">Phosphopantetheine</keyword>
<evidence type="ECO:0000256" key="2">
    <source>
        <dbReference type="ARBA" id="ARBA00022450"/>
    </source>
</evidence>
<gene>
    <name evidence="6" type="ORF">RW1_005_00870</name>
</gene>
<dbReference type="Gene3D" id="3.30.559.30">
    <property type="entry name" value="Nonribosomal peptide synthetase, condensation domain"/>
    <property type="match status" value="2"/>
</dbReference>
<dbReference type="Pfam" id="PF00550">
    <property type="entry name" value="PP-binding"/>
    <property type="match status" value="2"/>
</dbReference>
<dbReference type="Gene3D" id="3.30.559.10">
    <property type="entry name" value="Chloramphenicol acetyltransferase-like domain"/>
    <property type="match status" value="2"/>
</dbReference>
<dbReference type="PANTHER" id="PTHR45527">
    <property type="entry name" value="NONRIBOSOMAL PEPTIDE SYNTHETASE"/>
    <property type="match status" value="1"/>
</dbReference>
<dbReference type="InterPro" id="IPR025110">
    <property type="entry name" value="AMP-bd_C"/>
</dbReference>
<evidence type="ECO:0000313" key="6">
    <source>
        <dbReference type="EMBL" id="GAF42982.1"/>
    </source>
</evidence>
<dbReference type="Pfam" id="PF00668">
    <property type="entry name" value="Condensation"/>
    <property type="match status" value="2"/>
</dbReference>
<dbReference type="InterPro" id="IPR006162">
    <property type="entry name" value="Ppantetheine_attach_site"/>
</dbReference>
<sequence length="1869" mass="202001">MYRTGDVVRWTRRARILEYVGRSDSQVKVRGFRIELGEIDAVLTGHPAVGFAVTVDYDTGTGETALVSYVRAASGDEVDLADVERHVRQILPQYMVPLLVPIDRIPLTPGGKLDRKALPPPSIRTADGRRTPTTPTEETIARVFESVLGVDGIGVDDDYFDLGGNSLTATRVVARANAALGARIEVTELFDAPTVAALAARIESAGPRGVDRPALRSIPRPERIPLSPAQQRMWFINQYDTTSPAYNIPLVVRLVGRLDVPALVAAVADVIARHESLRTVFPASVDGPHQVVVPAAEAVPEIHPVSVRDETDLDRRLAEICSSRFDVRSAAPLRAALFELCDTEHVLALVVHHIAADGASTAPLARDVTTAYTARMAGGPPQWEPLEVQYIDYTLWQYELLGSDSEPGSTMSRQLDYWSENLSGLPELLELPTDRPRPAEQSLRGGRAEFGIGAELHSNIRALARRHTSTVFMTVHAALAVLLARLSGSDDIAIGTPVAGRGEAALDDVVGMFVNTLVLRTRIDHAASFTETVRQARGVDLAAFGHADIPFEQLVEALDPPRSAAHPPLFQVLLEFQNILPSGQGLYGLELPGLHIDPVEYDAGISKFDLQLWLTENLADDGTPLGMRAGLIYAADLFDPDTITTFADRFIRILEAVTTDPDLPVGDIGLLDAEEREAALTAWREPPAETAAGTLVDAFAQGAVQRPDAEALTFAGETLGYADLVTRVNQWARYLLRAEVVAETVVAVALPPSIDSVVATIAVLVAGGVCFPIQMTWPAARIAHCLTQARPSLVLTRRADAAELHAVGATSVLVDAPDVVAEVADTSTAPITDAERTYPVRPDSAAYLVFTAGSTARPKPVTVTHRGLVSAFERTPGTWGFDRTDVWAMVPSHAVDLTLWELWGAMLHGARLVIVDTETARSPQDLCTLLRHERVTVLTQTPTAFEQTAHAWTSTVHDTTSTLRLVVLAGEPPTKDLLPSLPSWVETTSAVVNLYTATETLPCLASATATTAHGISDLALRPCPDRRTAVLDRRLRLVPDGVIGELYVGGAELARGYHGRPALTAIHFVACPFEEPGQRMYRTGDLAQATRDGRLELLGRCDFQRQLRGFRVAADEVDTVLRQHSAVDGSVTVDHTRTSGESILVSYIVATTDATVDPAAVRTYAATTLPAHLVPTTIVVIDAFPLDATGAVDHAALPVPYFLEDAAEFRAPRTVHEEAVAGVFARVLGIEGVGVDDNFFELGGTSLIATKVVARLNSALGTAIGVRTLFEAPTVEALAAVLAKTEEQPAGRPALGPRQHREPAPVSFAQQRMWFVNQFDTTAATYNIPMVVRIEGLLDVDALRAALRDVFGRHDALRTVYPLTETGPVQVVSPVEDMSLEVAPIPVADESDLDEHIRRAVASGFDVATELPLRAFLWQVDPQLHVLAVVVHHISADGSSLAPLARDLTVAYTARSQGGAPEWPPLPLQYSDYAVWQRELLGSTDDPDSPASSQLDYWRSTLADPPERLDLPLDHPRPATASTRAATVRFEIPPAVHQRIVRFALEHGVTPFVTVHAALAVLLARLADSDDITIGSPIGGRGEEALDDLVGMFVGTLVLRTRIESAASFGEVLARVRDTDVDAFAHADIPFERLVEEVNPARSAAAHPLFQVMLSFQNMEQPKPELPGLAVAVVDLDAHLSQFDLNVVLREHVEGAGSAGGISAQIIYATDLFDEQTVQRFADRFLRVIDATVADPTVVVGDLTLLDAAERDLVLERWNATVHESPEETIVDLFDAQVARTPDAPAVAFEDRSMTYRDFDRWVNQLARELISRDVGPESIVALAAPRSFELLAGLYAVTKTGATFLMLDLSNPRSASPTFSGPPLPRSS</sequence>
<reference evidence="6 7" key="1">
    <citation type="submission" date="2014-02" db="EMBL/GenBank/DDBJ databases">
        <title>Whole genome shotgun sequence of Rhodococcus wratislaviensis NBRC 100605.</title>
        <authorList>
            <person name="Hosoyama A."/>
            <person name="Tsuchikane K."/>
            <person name="Yoshida I."/>
            <person name="Ohji S."/>
            <person name="Ichikawa N."/>
            <person name="Yamazoe A."/>
            <person name="Fujita N."/>
        </authorList>
    </citation>
    <scope>NUCLEOTIDE SEQUENCE [LARGE SCALE GENOMIC DNA]</scope>
    <source>
        <strain evidence="6 7">NBRC 100605</strain>
    </source>
</reference>
<dbReference type="InterPro" id="IPR042099">
    <property type="entry name" value="ANL_N_sf"/>
</dbReference>
<evidence type="ECO:0000259" key="5">
    <source>
        <dbReference type="PROSITE" id="PS50075"/>
    </source>
</evidence>
<dbReference type="UniPathway" id="UPA00011"/>
<dbReference type="SUPFAM" id="SSF52777">
    <property type="entry name" value="CoA-dependent acyltransferases"/>
    <property type="match status" value="4"/>
</dbReference>
<dbReference type="InterPro" id="IPR045851">
    <property type="entry name" value="AMP-bd_C_sf"/>
</dbReference>
<dbReference type="Gene3D" id="3.40.50.12780">
    <property type="entry name" value="N-terminal domain of ligase-like"/>
    <property type="match status" value="2"/>
</dbReference>
<comment type="caution">
    <text evidence="6">The sequence shown here is derived from an EMBL/GenBank/DDBJ whole genome shotgun (WGS) entry which is preliminary data.</text>
</comment>
<dbReference type="InterPro" id="IPR020806">
    <property type="entry name" value="PKS_PP-bd"/>
</dbReference>
<evidence type="ECO:0000256" key="1">
    <source>
        <dbReference type="ARBA" id="ARBA00001957"/>
    </source>
</evidence>
<dbReference type="GO" id="GO:0008610">
    <property type="term" value="P:lipid biosynthetic process"/>
    <property type="evidence" value="ECO:0007669"/>
    <property type="project" value="UniProtKB-ARBA"/>
</dbReference>
<name>X0PXE4_RHOWR</name>